<dbReference type="GO" id="GO:0005737">
    <property type="term" value="C:cytoplasm"/>
    <property type="evidence" value="ECO:0007669"/>
    <property type="project" value="TreeGrafter"/>
</dbReference>
<evidence type="ECO:0000256" key="1">
    <source>
        <dbReference type="ARBA" id="ARBA00001916"/>
    </source>
</evidence>
<dbReference type="GO" id="GO:0004418">
    <property type="term" value="F:hydroxymethylbilane synthase activity"/>
    <property type="evidence" value="ECO:0007669"/>
    <property type="project" value="UniProtKB-EC"/>
</dbReference>
<dbReference type="PANTHER" id="PTHR11557">
    <property type="entry name" value="PORPHOBILINOGEN DEAMINASE"/>
    <property type="match status" value="1"/>
</dbReference>
<dbReference type="InterPro" id="IPR036803">
    <property type="entry name" value="Porphobilinogen_deaminase_C_sf"/>
</dbReference>
<dbReference type="Gene3D" id="3.30.160.40">
    <property type="entry name" value="Porphobilinogen deaminase, C-terminal domain"/>
    <property type="match status" value="1"/>
</dbReference>
<dbReference type="InterPro" id="IPR022417">
    <property type="entry name" value="Porphobilin_deaminase_N"/>
</dbReference>
<dbReference type="SUPFAM" id="SSF53850">
    <property type="entry name" value="Periplasmic binding protein-like II"/>
    <property type="match status" value="1"/>
</dbReference>
<evidence type="ECO:0000256" key="4">
    <source>
        <dbReference type="ARBA" id="ARBA00005638"/>
    </source>
</evidence>
<feature type="compositionally biased region" description="Polar residues" evidence="9">
    <location>
        <begin position="420"/>
        <end position="435"/>
    </location>
</feature>
<evidence type="ECO:0000313" key="12">
    <source>
        <dbReference type="EMBL" id="LAC24219.1"/>
    </source>
</evidence>
<sequence>MSQEQKLIKIGSRDSQLAMIQTHHVRDHLLRINPNISCVIESMKTLGDKILDVSLSKIGSKNLFTKELEEALAQHCVHIVVHSLKDLPTSLPTGMIIGAVLKREDARDAVLVHPRFKGRKLAELPDGAIIGSSSVRRVAQLSRHYPGLVCESVRGNLNTRLRKLEQDDHYSAIVLAAAGVHRMGWKNKIVQYLESHECMHAVGQGALAVECLSSDEDTLSLLHSLCHTNTLLAAIAERTLMAALEGGCSAPVAATSKVGEWSITLKAGVWSLDGKEELTHEMTVCFPASGNTQPRLHGVYPSSNKYRSSVDRRIDTVLINNSITDTKSPDNSGTDTISTNSCGAVTDSVNIGSTEPATVNVDNVNCSSVSNGFHANNGENNGAKRAAEDVNSTDVSPTKKLRIERDKESTTEDSTKSETVATETDSSTSCEVDSSNNAASCFCGIVPPPWLIPKASVAQQLGREVANILLKTGAGRLLSEAKAQNTIVAPSVKPTTE</sequence>
<evidence type="ECO:0000259" key="11">
    <source>
        <dbReference type="Pfam" id="PF03900"/>
    </source>
</evidence>
<dbReference type="InterPro" id="IPR022418">
    <property type="entry name" value="Porphobilinogen_deaminase_C"/>
</dbReference>
<dbReference type="Pfam" id="PF03900">
    <property type="entry name" value="Porphobil_deamC"/>
    <property type="match status" value="1"/>
</dbReference>
<protein>
    <recommendedName>
        <fullName evidence="5">hydroxymethylbilane synthase</fullName>
        <ecNumber evidence="5">2.5.1.61</ecNumber>
    </recommendedName>
    <alternativeName>
        <fullName evidence="8">Hydroxymethylbilane synthase</fullName>
    </alternativeName>
</protein>
<comment type="cofactor">
    <cofactor evidence="1">
        <name>dipyrromethane</name>
        <dbReference type="ChEBI" id="CHEBI:60342"/>
    </cofactor>
</comment>
<evidence type="ECO:0000256" key="5">
    <source>
        <dbReference type="ARBA" id="ARBA00012655"/>
    </source>
</evidence>
<reference evidence="12" key="1">
    <citation type="submission" date="2017-11" db="EMBL/GenBank/DDBJ databases">
        <title>The sensing device of the deep-sea amphipod.</title>
        <authorList>
            <person name="Kobayashi H."/>
            <person name="Nagahama T."/>
            <person name="Arai W."/>
            <person name="Sasagawa Y."/>
            <person name="Umeda M."/>
            <person name="Hayashi T."/>
            <person name="Nikaido I."/>
            <person name="Watanabe H."/>
            <person name="Oguri K."/>
            <person name="Kitazato H."/>
            <person name="Fujioka K."/>
            <person name="Kido Y."/>
            <person name="Takami H."/>
        </authorList>
    </citation>
    <scope>NUCLEOTIDE SEQUENCE</scope>
    <source>
        <tissue evidence="12">Whole body</tissue>
    </source>
</reference>
<dbReference type="Gene3D" id="3.40.190.10">
    <property type="entry name" value="Periplasmic binding protein-like II"/>
    <property type="match status" value="2"/>
</dbReference>
<dbReference type="EMBL" id="IACT01005047">
    <property type="protein sequence ID" value="LAC24219.1"/>
    <property type="molecule type" value="mRNA"/>
</dbReference>
<dbReference type="InterPro" id="IPR000860">
    <property type="entry name" value="HemC"/>
</dbReference>
<keyword evidence="7" id="KW-0627">Porphyrin biosynthesis</keyword>
<evidence type="ECO:0000256" key="6">
    <source>
        <dbReference type="ARBA" id="ARBA00022679"/>
    </source>
</evidence>
<dbReference type="EC" id="2.5.1.61" evidence="5"/>
<dbReference type="AlphaFoldDB" id="A0A6A7G1I0"/>
<evidence type="ECO:0000256" key="3">
    <source>
        <dbReference type="ARBA" id="ARBA00004735"/>
    </source>
</evidence>
<organism evidence="12">
    <name type="scientific">Hirondellea gigas</name>
    <dbReference type="NCBI Taxonomy" id="1518452"/>
    <lineage>
        <taxon>Eukaryota</taxon>
        <taxon>Metazoa</taxon>
        <taxon>Ecdysozoa</taxon>
        <taxon>Arthropoda</taxon>
        <taxon>Crustacea</taxon>
        <taxon>Multicrustacea</taxon>
        <taxon>Malacostraca</taxon>
        <taxon>Eumalacostraca</taxon>
        <taxon>Peracarida</taxon>
        <taxon>Amphipoda</taxon>
        <taxon>Amphilochidea</taxon>
        <taxon>Lysianassida</taxon>
        <taxon>Lysianassidira</taxon>
        <taxon>Lysianassoidea</taxon>
        <taxon>Lysianassidae</taxon>
        <taxon>Hirondellea</taxon>
    </lineage>
</organism>
<dbReference type="SUPFAM" id="SSF54782">
    <property type="entry name" value="Porphobilinogen deaminase (hydroxymethylbilane synthase), C-terminal domain"/>
    <property type="match status" value="1"/>
</dbReference>
<evidence type="ECO:0000259" key="10">
    <source>
        <dbReference type="Pfam" id="PF01379"/>
    </source>
</evidence>
<dbReference type="InterPro" id="IPR022419">
    <property type="entry name" value="Porphobilin_deaminase_cofac_BS"/>
</dbReference>
<evidence type="ECO:0000256" key="2">
    <source>
        <dbReference type="ARBA" id="ARBA00002869"/>
    </source>
</evidence>
<name>A0A6A7G1I0_9CRUS</name>
<dbReference type="PRINTS" id="PR00151">
    <property type="entry name" value="PORPHBDMNASE"/>
</dbReference>
<dbReference type="PANTHER" id="PTHR11557:SF0">
    <property type="entry name" value="PORPHOBILINOGEN DEAMINASE"/>
    <property type="match status" value="1"/>
</dbReference>
<dbReference type="PROSITE" id="PS00533">
    <property type="entry name" value="PORPHOBILINOGEN_DEAM"/>
    <property type="match status" value="1"/>
</dbReference>
<accession>A0A6A7G1I0</accession>
<dbReference type="Pfam" id="PF01379">
    <property type="entry name" value="Porphobil_deam"/>
    <property type="match status" value="1"/>
</dbReference>
<feature type="region of interest" description="Disordered" evidence="9">
    <location>
        <begin position="376"/>
        <end position="435"/>
    </location>
</feature>
<dbReference type="CDD" id="cd13645">
    <property type="entry name" value="PBP2_HuPBGD_like"/>
    <property type="match status" value="1"/>
</dbReference>
<dbReference type="FunFam" id="3.40.190.10:FF:000004">
    <property type="entry name" value="Porphobilinogen deaminase"/>
    <property type="match status" value="1"/>
</dbReference>
<evidence type="ECO:0000256" key="7">
    <source>
        <dbReference type="ARBA" id="ARBA00023244"/>
    </source>
</evidence>
<dbReference type="NCBIfam" id="TIGR00212">
    <property type="entry name" value="hemC"/>
    <property type="match status" value="1"/>
</dbReference>
<dbReference type="UniPathway" id="UPA00251">
    <property type="reaction ID" value="UER00319"/>
</dbReference>
<comment type="similarity">
    <text evidence="4">Belongs to the HMBS family.</text>
</comment>
<comment type="pathway">
    <text evidence="3">Porphyrin-containing compound metabolism; protoporphyrin-IX biosynthesis; coproporphyrinogen-III from 5-aminolevulinate: step 2/4.</text>
</comment>
<dbReference type="FunFam" id="3.40.190.10:FF:000005">
    <property type="entry name" value="Porphobilinogen deaminase"/>
    <property type="match status" value="1"/>
</dbReference>
<comment type="function">
    <text evidence="2">Tetrapolymerization of the monopyrrole PBG into the hydroxymethylbilane pre-uroporphyrinogen in several discrete steps.</text>
</comment>
<feature type="domain" description="Porphobilinogen deaminase C-terminal" evidence="11">
    <location>
        <begin position="232"/>
        <end position="283"/>
    </location>
</feature>
<feature type="compositionally biased region" description="Basic and acidic residues" evidence="9">
    <location>
        <begin position="401"/>
        <end position="416"/>
    </location>
</feature>
<keyword evidence="6" id="KW-0808">Transferase</keyword>
<evidence type="ECO:0000256" key="8">
    <source>
        <dbReference type="ARBA" id="ARBA00033064"/>
    </source>
</evidence>
<evidence type="ECO:0000256" key="9">
    <source>
        <dbReference type="SAM" id="MobiDB-lite"/>
    </source>
</evidence>
<proteinExistence type="evidence at transcript level"/>
<dbReference type="GO" id="GO:0006782">
    <property type="term" value="P:protoporphyrinogen IX biosynthetic process"/>
    <property type="evidence" value="ECO:0007669"/>
    <property type="project" value="UniProtKB-UniPathway"/>
</dbReference>
<feature type="domain" description="Porphobilinogen deaminase N-terminal" evidence="10">
    <location>
        <begin position="8"/>
        <end position="218"/>
    </location>
</feature>